<evidence type="ECO:0000313" key="5">
    <source>
        <dbReference type="Proteomes" id="UP001642540"/>
    </source>
</evidence>
<evidence type="ECO:0000313" key="4">
    <source>
        <dbReference type="EMBL" id="CAL8115592.1"/>
    </source>
</evidence>
<dbReference type="Pfam" id="PF14931">
    <property type="entry name" value="IFT20"/>
    <property type="match status" value="1"/>
</dbReference>
<keyword evidence="3" id="KW-0966">Cell projection</keyword>
<keyword evidence="5" id="KW-1185">Reference proteome</keyword>
<gene>
    <name evidence="4" type="ORF">ODALV1_LOCUS16924</name>
</gene>
<name>A0ABP1QZ57_9HEXA</name>
<reference evidence="4 5" key="1">
    <citation type="submission" date="2024-08" db="EMBL/GenBank/DDBJ databases">
        <authorList>
            <person name="Cucini C."/>
            <person name="Frati F."/>
        </authorList>
    </citation>
    <scope>NUCLEOTIDE SEQUENCE [LARGE SCALE GENOMIC DNA]</scope>
</reference>
<accession>A0ABP1QZ57</accession>
<proteinExistence type="predicted"/>
<dbReference type="Proteomes" id="UP001642540">
    <property type="component" value="Unassembled WGS sequence"/>
</dbReference>
<evidence type="ECO:0000256" key="3">
    <source>
        <dbReference type="ARBA" id="ARBA00023273"/>
    </source>
</evidence>
<dbReference type="PANTHER" id="PTHR31978">
    <property type="entry name" value="INTRAFLAGELLAR TRANSPORT PROTEIN 20 HOMOLOG"/>
    <property type="match status" value="1"/>
</dbReference>
<dbReference type="PANTHER" id="PTHR31978:SF1">
    <property type="entry name" value="INTRAFLAGELLAR TRANSPORT PROTEIN 20 HOMOLOG"/>
    <property type="match status" value="1"/>
</dbReference>
<organism evidence="4 5">
    <name type="scientific">Orchesella dallaii</name>
    <dbReference type="NCBI Taxonomy" id="48710"/>
    <lineage>
        <taxon>Eukaryota</taxon>
        <taxon>Metazoa</taxon>
        <taxon>Ecdysozoa</taxon>
        <taxon>Arthropoda</taxon>
        <taxon>Hexapoda</taxon>
        <taxon>Collembola</taxon>
        <taxon>Entomobryomorpha</taxon>
        <taxon>Entomobryoidea</taxon>
        <taxon>Orchesellidae</taxon>
        <taxon>Orchesellinae</taxon>
        <taxon>Orchesella</taxon>
    </lineage>
</organism>
<evidence type="ECO:0000256" key="2">
    <source>
        <dbReference type="ARBA" id="ARBA00023054"/>
    </source>
</evidence>
<evidence type="ECO:0000256" key="1">
    <source>
        <dbReference type="ARBA" id="ARBA00004138"/>
    </source>
</evidence>
<dbReference type="EMBL" id="CAXLJM020000051">
    <property type="protein sequence ID" value="CAL8115592.1"/>
    <property type="molecule type" value="Genomic_DNA"/>
</dbReference>
<comment type="caution">
    <text evidence="4">The sequence shown here is derived from an EMBL/GenBank/DDBJ whole genome shotgun (WGS) entry which is preliminary data.</text>
</comment>
<keyword evidence="2" id="KW-0175">Coiled coil</keyword>
<sequence>MAEDFLNKNGLFMDELTKKIRLLHPDYHQLNDDITKEINQYLTESKDFNRTAAKVFKALLEMREKCDEARLEVIGKRSRLQMVETERNAAQLVLKALIKDKQDQLERLTQHHESLLRCEKDKEETLMAISQT</sequence>
<dbReference type="InterPro" id="IPR028172">
    <property type="entry name" value="FT20"/>
</dbReference>
<protein>
    <submittedName>
        <fullName evidence="4">Uncharacterized protein</fullName>
    </submittedName>
</protein>
<comment type="subcellular location">
    <subcellularLocation>
        <location evidence="1">Cell projection</location>
        <location evidence="1">Cilium</location>
    </subcellularLocation>
</comment>